<proteinExistence type="predicted"/>
<dbReference type="GeneID" id="67444790"/>
<reference evidence="1 2" key="1">
    <citation type="submission" date="2021-08" db="EMBL/GenBank/DDBJ databases">
        <title>Shewanella putrefaciens YZ-J, complete genome.</title>
        <authorList>
            <person name="Yi Z."/>
        </authorList>
    </citation>
    <scope>NUCLEOTIDE SEQUENCE [LARGE SCALE GENOMIC DNA]</scope>
    <source>
        <strain evidence="1 2">YZ-J</strain>
    </source>
</reference>
<protein>
    <submittedName>
        <fullName evidence="1">Uncharacterized protein</fullName>
    </submittedName>
</protein>
<dbReference type="EMBL" id="CP080635">
    <property type="protein sequence ID" value="QYX72224.1"/>
    <property type="molecule type" value="Genomic_DNA"/>
</dbReference>
<dbReference type="RefSeq" id="WP_025007532.1">
    <property type="nucleotide sequence ID" value="NZ_BMPK01000001.1"/>
</dbReference>
<evidence type="ECO:0000313" key="2">
    <source>
        <dbReference type="Proteomes" id="UP000827084"/>
    </source>
</evidence>
<evidence type="ECO:0000313" key="1">
    <source>
        <dbReference type="EMBL" id="QYX72224.1"/>
    </source>
</evidence>
<gene>
    <name evidence="1" type="ORF">K3G22_15980</name>
</gene>
<keyword evidence="2" id="KW-1185">Reference proteome</keyword>
<organism evidence="1 2">
    <name type="scientific">Shewanella putrefaciens</name>
    <name type="common">Pseudomonas putrefaciens</name>
    <dbReference type="NCBI Taxonomy" id="24"/>
    <lineage>
        <taxon>Bacteria</taxon>
        <taxon>Pseudomonadati</taxon>
        <taxon>Pseudomonadota</taxon>
        <taxon>Gammaproteobacteria</taxon>
        <taxon>Alteromonadales</taxon>
        <taxon>Shewanellaceae</taxon>
        <taxon>Shewanella</taxon>
    </lineage>
</organism>
<name>A0ABX8XAB3_SHEPU</name>
<dbReference type="Proteomes" id="UP000827084">
    <property type="component" value="Chromosome"/>
</dbReference>
<accession>A0ABX8XAB3</accession>
<sequence length="292" mass="34378">MYEEQKVHSQLLQDAFNQYLIHFYESSLTPTENLLDYDFDFLVNNMKRFDFSMVENHLQELTNLINRWHASLWRWNALELVLNNYEEMDAWEIRSEFLDYIAYECLLMPASIRDVFTSVATASFHQIRLKSEIKYKDRLEGEPNTSEGKFKYLNRVQKESRLQKMVSVWENSSDFLMRLREVNSADYVNKTSNYRNLSAHSISPCFEFGHTHLWSRSLVQKQILKENDDGSYDFVDVPGELDVSYGFGGIAPLNLKSVLAANLVEFDKARRCYTEYRKLLESAVKGIESLKF</sequence>